<dbReference type="Gene3D" id="3.20.20.20">
    <property type="entry name" value="Dihydropteroate synthase-like"/>
    <property type="match status" value="1"/>
</dbReference>
<evidence type="ECO:0000256" key="8">
    <source>
        <dbReference type="ARBA" id="ARBA00022909"/>
    </source>
</evidence>
<evidence type="ECO:0000256" key="6">
    <source>
        <dbReference type="ARBA" id="ARBA00022723"/>
    </source>
</evidence>
<dbReference type="SUPFAM" id="SSF51717">
    <property type="entry name" value="Dihydropteroate synthetase-like"/>
    <property type="match status" value="1"/>
</dbReference>
<dbReference type="PANTHER" id="PTHR20941">
    <property type="entry name" value="FOLATE SYNTHESIS PROTEINS"/>
    <property type="match status" value="1"/>
</dbReference>
<dbReference type="RefSeq" id="WP_378997161.1">
    <property type="nucleotide sequence ID" value="NZ_JBHSMT010000013.1"/>
</dbReference>
<comment type="similarity">
    <text evidence="9">Belongs to the DHPS family.</text>
</comment>
<dbReference type="CDD" id="cd00739">
    <property type="entry name" value="DHPS"/>
    <property type="match status" value="1"/>
</dbReference>
<dbReference type="EMBL" id="JBHSMT010000013">
    <property type="protein sequence ID" value="MFC5474102.1"/>
    <property type="molecule type" value="Genomic_DNA"/>
</dbReference>
<dbReference type="InterPro" id="IPR000489">
    <property type="entry name" value="Pterin-binding_dom"/>
</dbReference>
<evidence type="ECO:0000313" key="12">
    <source>
        <dbReference type="Proteomes" id="UP001596045"/>
    </source>
</evidence>
<organism evidence="11 12">
    <name type="scientific">Paraherbaspirillum soli</name>
    <dbReference type="NCBI Taxonomy" id="631222"/>
    <lineage>
        <taxon>Bacteria</taxon>
        <taxon>Pseudomonadati</taxon>
        <taxon>Pseudomonadota</taxon>
        <taxon>Betaproteobacteria</taxon>
        <taxon>Burkholderiales</taxon>
        <taxon>Oxalobacteraceae</taxon>
        <taxon>Paraherbaspirillum</taxon>
    </lineage>
</organism>
<reference evidence="12" key="1">
    <citation type="journal article" date="2019" name="Int. J. Syst. Evol. Microbiol.">
        <title>The Global Catalogue of Microorganisms (GCM) 10K type strain sequencing project: providing services to taxonomists for standard genome sequencing and annotation.</title>
        <authorList>
            <consortium name="The Broad Institute Genomics Platform"/>
            <consortium name="The Broad Institute Genome Sequencing Center for Infectious Disease"/>
            <person name="Wu L."/>
            <person name="Ma J."/>
        </authorList>
    </citation>
    <scope>NUCLEOTIDE SEQUENCE [LARGE SCALE GENOMIC DNA]</scope>
    <source>
        <strain evidence="12">JCM 17066</strain>
    </source>
</reference>
<gene>
    <name evidence="11" type="primary">folP</name>
    <name evidence="11" type="ORF">ACFPM8_09030</name>
</gene>
<proteinExistence type="inferred from homology"/>
<dbReference type="Proteomes" id="UP001596045">
    <property type="component" value="Unassembled WGS sequence"/>
</dbReference>
<keyword evidence="12" id="KW-1185">Reference proteome</keyword>
<dbReference type="NCBIfam" id="TIGR01496">
    <property type="entry name" value="DHPS"/>
    <property type="match status" value="1"/>
</dbReference>
<keyword evidence="7 9" id="KW-0460">Magnesium</keyword>
<name>A0ABW0MAN2_9BURK</name>
<comment type="cofactor">
    <cofactor evidence="2 9">
        <name>Mg(2+)</name>
        <dbReference type="ChEBI" id="CHEBI:18420"/>
    </cofactor>
</comment>
<evidence type="ECO:0000256" key="3">
    <source>
        <dbReference type="ARBA" id="ARBA00004763"/>
    </source>
</evidence>
<protein>
    <recommendedName>
        <fullName evidence="4 9">Dihydropteroate synthase</fullName>
        <shortName evidence="9">DHPS</shortName>
        <ecNumber evidence="4 9">2.5.1.15</ecNumber>
    </recommendedName>
    <alternativeName>
        <fullName evidence="9">Dihydropteroate pyrophosphorylase</fullName>
    </alternativeName>
</protein>
<evidence type="ECO:0000313" key="11">
    <source>
        <dbReference type="EMBL" id="MFC5474102.1"/>
    </source>
</evidence>
<dbReference type="InterPro" id="IPR011005">
    <property type="entry name" value="Dihydropteroate_synth-like_sf"/>
</dbReference>
<accession>A0ABW0MAN2</accession>
<evidence type="ECO:0000256" key="9">
    <source>
        <dbReference type="RuleBase" id="RU361205"/>
    </source>
</evidence>
<dbReference type="Pfam" id="PF00809">
    <property type="entry name" value="Pterin_bind"/>
    <property type="match status" value="1"/>
</dbReference>
<evidence type="ECO:0000259" key="10">
    <source>
        <dbReference type="PROSITE" id="PS50972"/>
    </source>
</evidence>
<keyword evidence="6 9" id="KW-0479">Metal-binding</keyword>
<comment type="caution">
    <text evidence="11">The sequence shown here is derived from an EMBL/GenBank/DDBJ whole genome shotgun (WGS) entry which is preliminary data.</text>
</comment>
<evidence type="ECO:0000256" key="5">
    <source>
        <dbReference type="ARBA" id="ARBA00022679"/>
    </source>
</evidence>
<keyword evidence="8 9" id="KW-0289">Folate biosynthesis</keyword>
<comment type="pathway">
    <text evidence="3 9">Cofactor biosynthesis; tetrahydrofolate biosynthesis; 7,8-dihydrofolate from 2-amino-4-hydroxy-6-hydroxymethyl-7,8-dihydropteridine diphosphate and 4-aminobenzoate: step 1/2.</text>
</comment>
<dbReference type="GO" id="GO:0004156">
    <property type="term" value="F:dihydropteroate synthase activity"/>
    <property type="evidence" value="ECO:0007669"/>
    <property type="project" value="UniProtKB-EC"/>
</dbReference>
<feature type="domain" description="Pterin-binding" evidence="10">
    <location>
        <begin position="21"/>
        <end position="273"/>
    </location>
</feature>
<sequence>MEKYYQCGRYRLPINTPEARPLVMGILNITPDSFSDGGKFYSLEFALSHAEQMIADGVDIIDIGGESSRPGSPALSEEEELDRVMPAIYALRDCGKPISVDTYKPAVMREAIAAGVDLVNDINGFRAPGALEAVRDSDCALCVMHMQGVPQTMQAKPEYDDVIAQISDFLRERVAAMEQVGIARNRISIDPGFGFGKTIAHNVALLQNIGHIQQALDLPLLAGMSRKTMLGDLTGRPIEKRLAGSLAAALVAVAQGAKIIRVHDVAETVDALKIWHAAHTTTGNWSNI</sequence>
<dbReference type="PROSITE" id="PS00792">
    <property type="entry name" value="DHPS_1"/>
    <property type="match status" value="1"/>
</dbReference>
<comment type="function">
    <text evidence="9">Catalyzes the condensation of para-aminobenzoate (pABA) with 6-hydroxymethyl-7,8-dihydropterin diphosphate (DHPt-PP) to form 7,8-dihydropteroate (H2Pte), the immediate precursor of folate derivatives.</text>
</comment>
<dbReference type="EC" id="2.5.1.15" evidence="4 9"/>
<evidence type="ECO:0000256" key="1">
    <source>
        <dbReference type="ARBA" id="ARBA00000012"/>
    </source>
</evidence>
<dbReference type="InterPro" id="IPR045031">
    <property type="entry name" value="DHP_synth-like"/>
</dbReference>
<dbReference type="PROSITE" id="PS50972">
    <property type="entry name" value="PTERIN_BINDING"/>
    <property type="match status" value="1"/>
</dbReference>
<evidence type="ECO:0000256" key="7">
    <source>
        <dbReference type="ARBA" id="ARBA00022842"/>
    </source>
</evidence>
<keyword evidence="5 9" id="KW-0808">Transferase</keyword>
<dbReference type="PROSITE" id="PS00793">
    <property type="entry name" value="DHPS_2"/>
    <property type="match status" value="1"/>
</dbReference>
<dbReference type="PANTHER" id="PTHR20941:SF1">
    <property type="entry name" value="FOLIC ACID SYNTHESIS PROTEIN FOL1"/>
    <property type="match status" value="1"/>
</dbReference>
<dbReference type="InterPro" id="IPR006390">
    <property type="entry name" value="DHP_synth_dom"/>
</dbReference>
<evidence type="ECO:0000256" key="2">
    <source>
        <dbReference type="ARBA" id="ARBA00001946"/>
    </source>
</evidence>
<evidence type="ECO:0000256" key="4">
    <source>
        <dbReference type="ARBA" id="ARBA00012458"/>
    </source>
</evidence>
<comment type="catalytic activity">
    <reaction evidence="1">
        <text>(7,8-dihydropterin-6-yl)methyl diphosphate + 4-aminobenzoate = 7,8-dihydropteroate + diphosphate</text>
        <dbReference type="Rhea" id="RHEA:19949"/>
        <dbReference type="ChEBI" id="CHEBI:17836"/>
        <dbReference type="ChEBI" id="CHEBI:17839"/>
        <dbReference type="ChEBI" id="CHEBI:33019"/>
        <dbReference type="ChEBI" id="CHEBI:72950"/>
        <dbReference type="EC" id="2.5.1.15"/>
    </reaction>
</comment>